<sequence length="117" mass="13002">MPEERFATGSSPGAQHLPRRNLEEISKLGVWKEAFPPSFPSWSWEFAPTTLHLLMLPSMDLSSQCQWRGGVGGCAPFFLVPPFSYFFGSKIPRSPEGVQVERMVSSPPSPNPWPGPE</sequence>
<organism evidence="2 3">
    <name type="scientific">Podarcis lilfordi</name>
    <name type="common">Lilford's wall lizard</name>
    <dbReference type="NCBI Taxonomy" id="74358"/>
    <lineage>
        <taxon>Eukaryota</taxon>
        <taxon>Metazoa</taxon>
        <taxon>Chordata</taxon>
        <taxon>Craniata</taxon>
        <taxon>Vertebrata</taxon>
        <taxon>Euteleostomi</taxon>
        <taxon>Lepidosauria</taxon>
        <taxon>Squamata</taxon>
        <taxon>Bifurcata</taxon>
        <taxon>Unidentata</taxon>
        <taxon>Episquamata</taxon>
        <taxon>Laterata</taxon>
        <taxon>Lacertibaenia</taxon>
        <taxon>Lacertidae</taxon>
        <taxon>Podarcis</taxon>
    </lineage>
</organism>
<gene>
    <name evidence="2" type="ORF">PODLI_1B025714</name>
</gene>
<dbReference type="EMBL" id="OX395143">
    <property type="protein sequence ID" value="CAI5797766.1"/>
    <property type="molecule type" value="Genomic_DNA"/>
</dbReference>
<protein>
    <submittedName>
        <fullName evidence="2">Uncharacterized protein</fullName>
    </submittedName>
</protein>
<dbReference type="Proteomes" id="UP001178461">
    <property type="component" value="Chromosome 16"/>
</dbReference>
<proteinExistence type="predicted"/>
<dbReference type="AlphaFoldDB" id="A0AA35LK39"/>
<accession>A0AA35LK39</accession>
<keyword evidence="3" id="KW-1185">Reference proteome</keyword>
<name>A0AA35LK39_9SAUR</name>
<evidence type="ECO:0000313" key="3">
    <source>
        <dbReference type="Proteomes" id="UP001178461"/>
    </source>
</evidence>
<reference evidence="2" key="1">
    <citation type="submission" date="2022-12" db="EMBL/GenBank/DDBJ databases">
        <authorList>
            <person name="Alioto T."/>
            <person name="Alioto T."/>
            <person name="Gomez Garrido J."/>
        </authorList>
    </citation>
    <scope>NUCLEOTIDE SEQUENCE</scope>
</reference>
<feature type="region of interest" description="Disordered" evidence="1">
    <location>
        <begin position="97"/>
        <end position="117"/>
    </location>
</feature>
<evidence type="ECO:0000313" key="2">
    <source>
        <dbReference type="EMBL" id="CAI5797766.1"/>
    </source>
</evidence>
<evidence type="ECO:0000256" key="1">
    <source>
        <dbReference type="SAM" id="MobiDB-lite"/>
    </source>
</evidence>
<feature type="compositionally biased region" description="Pro residues" evidence="1">
    <location>
        <begin position="107"/>
        <end position="117"/>
    </location>
</feature>